<organism evidence="1 2">
    <name type="scientific">Paramecium tetraurelia</name>
    <dbReference type="NCBI Taxonomy" id="5888"/>
    <lineage>
        <taxon>Eukaryota</taxon>
        <taxon>Sar</taxon>
        <taxon>Alveolata</taxon>
        <taxon>Ciliophora</taxon>
        <taxon>Intramacronucleata</taxon>
        <taxon>Oligohymenophorea</taxon>
        <taxon>Peniculida</taxon>
        <taxon>Parameciidae</taxon>
        <taxon>Paramecium</taxon>
    </lineage>
</organism>
<dbReference type="RefSeq" id="XP_001452199.1">
    <property type="nucleotide sequence ID" value="XM_001452162.1"/>
</dbReference>
<dbReference type="OrthoDB" id="10302526at2759"/>
<dbReference type="InParanoid" id="A0DP35"/>
<evidence type="ECO:0000313" key="1">
    <source>
        <dbReference type="EMBL" id="CAK84802.1"/>
    </source>
</evidence>
<dbReference type="HOGENOM" id="CLU_549164_0_0_1"/>
<dbReference type="GeneID" id="5037984"/>
<dbReference type="KEGG" id="ptm:GSPATT00018983001"/>
<accession>A0DP35</accession>
<evidence type="ECO:0000313" key="2">
    <source>
        <dbReference type="Proteomes" id="UP000000600"/>
    </source>
</evidence>
<dbReference type="Proteomes" id="UP000000600">
    <property type="component" value="Unassembled WGS sequence"/>
</dbReference>
<gene>
    <name evidence="1" type="ORF">GSPATT00018983001</name>
</gene>
<name>A0DP35_PARTE</name>
<reference evidence="1 2" key="1">
    <citation type="journal article" date="2006" name="Nature">
        <title>Global trends of whole-genome duplications revealed by the ciliate Paramecium tetraurelia.</title>
        <authorList>
            <consortium name="Genoscope"/>
            <person name="Aury J.-M."/>
            <person name="Jaillon O."/>
            <person name="Duret L."/>
            <person name="Noel B."/>
            <person name="Jubin C."/>
            <person name="Porcel B.M."/>
            <person name="Segurens B."/>
            <person name="Daubin V."/>
            <person name="Anthouard V."/>
            <person name="Aiach N."/>
            <person name="Arnaiz O."/>
            <person name="Billaut A."/>
            <person name="Beisson J."/>
            <person name="Blanc I."/>
            <person name="Bouhouche K."/>
            <person name="Camara F."/>
            <person name="Duharcourt S."/>
            <person name="Guigo R."/>
            <person name="Gogendeau D."/>
            <person name="Katinka M."/>
            <person name="Keller A.-M."/>
            <person name="Kissmehl R."/>
            <person name="Klotz C."/>
            <person name="Koll F."/>
            <person name="Le Moue A."/>
            <person name="Lepere C."/>
            <person name="Malinsky S."/>
            <person name="Nowacki M."/>
            <person name="Nowak J.K."/>
            <person name="Plattner H."/>
            <person name="Poulain J."/>
            <person name="Ruiz F."/>
            <person name="Serrano V."/>
            <person name="Zagulski M."/>
            <person name="Dessen P."/>
            <person name="Betermier M."/>
            <person name="Weissenbach J."/>
            <person name="Scarpelli C."/>
            <person name="Schachter V."/>
            <person name="Sperling L."/>
            <person name="Meyer E."/>
            <person name="Cohen J."/>
            <person name="Wincker P."/>
        </authorList>
    </citation>
    <scope>NUCLEOTIDE SEQUENCE [LARGE SCALE GENOMIC DNA]</scope>
    <source>
        <strain evidence="1 2">Stock d4-2</strain>
    </source>
</reference>
<dbReference type="AlphaFoldDB" id="A0DP35"/>
<proteinExistence type="predicted"/>
<protein>
    <submittedName>
        <fullName evidence="1">Uncharacterized protein</fullName>
    </submittedName>
</protein>
<dbReference type="OMA" id="QFGECEN"/>
<sequence length="494" mass="58884">MNHCLKEANESQSTYQQTVNSLKKSLKHSNFISKTKLTVNEIKNIIKQYDLKRSQRMIRQATQQDQNTDFQKQITQQGQVINQLQQQLRKQSLEIENLQKAFFLWENKKQNGVHKKSKSSTEDVLDEQINAINKKYINLQSYDQNLENQIKEIISQEFEKLYKLISQQLKSEINDIIYQSIQEQIFVSNNNSPKPETFRKYSQTKQQSEDSQSNINVIIECLNEQFGECENNNYNFDQIKTKLKCLKLKQINLLYEDLNNEFTQNSLKDYFIGPAEPLKQQQYSLKQTKLLEYINGEHRAREDSNNFYAVFGFQYLDIILTNADDKNFETFMENIKGIPFDLLNNQQEFTKEEQQELKEIFCYRCIELRQIEISQRSNELWCQISNIHNCFYGLTMIFIRNFIQQIVRQSELSQHLNEKDSVQFLTRILEWSSPCPEVEFIIEIISHELELCIILFYLKEEKQEFSLRIFGDEQNYQLNVIQRNNDFYSIGIKN</sequence>
<dbReference type="EMBL" id="CT868529">
    <property type="protein sequence ID" value="CAK84802.1"/>
    <property type="molecule type" value="Genomic_DNA"/>
</dbReference>
<keyword evidence="2" id="KW-1185">Reference proteome</keyword>